<accession>A0A089MGS8</accession>
<protein>
    <recommendedName>
        <fullName evidence="3">Heme-binding protein Shr-like Hb-interacting domain-containing protein</fullName>
    </recommendedName>
</protein>
<feature type="domain" description="Heme-binding protein Shr-like Hb-interacting" evidence="3">
    <location>
        <begin position="620"/>
        <end position="691"/>
    </location>
</feature>
<dbReference type="Gene3D" id="2.60.40.1220">
    <property type="match status" value="1"/>
</dbReference>
<dbReference type="Proteomes" id="UP000029518">
    <property type="component" value="Chromosome"/>
</dbReference>
<proteinExistence type="predicted"/>
<reference evidence="4" key="1">
    <citation type="submission" date="2014-08" db="EMBL/GenBank/DDBJ databases">
        <title>Comparative genomics of the Paenibacillus odorifer group.</title>
        <authorList>
            <person name="den Bakker H.C."/>
            <person name="Tsai Y.-C.Y.-C."/>
            <person name="Martin N."/>
            <person name="Korlach J."/>
            <person name="Wiedmann M."/>
        </authorList>
    </citation>
    <scope>NUCLEOTIDE SEQUENCE [LARGE SCALE GENOMIC DNA]</scope>
    <source>
        <strain evidence="4">DSM 13188</strain>
    </source>
</reference>
<dbReference type="KEGG" id="pbd:PBOR_01490"/>
<dbReference type="Pfam" id="PF07550">
    <property type="entry name" value="Shr-like_HID"/>
    <property type="match status" value="1"/>
</dbReference>
<evidence type="ECO:0000313" key="4">
    <source>
        <dbReference type="EMBL" id="AIQ55789.1"/>
    </source>
</evidence>
<feature type="chain" id="PRO_5001847263" description="Heme-binding protein Shr-like Hb-interacting domain-containing protein" evidence="2">
    <location>
        <begin position="40"/>
        <end position="822"/>
    </location>
</feature>
<dbReference type="OrthoDB" id="9813999at2"/>
<evidence type="ECO:0000256" key="2">
    <source>
        <dbReference type="SAM" id="SignalP"/>
    </source>
</evidence>
<evidence type="ECO:0000313" key="5">
    <source>
        <dbReference type="Proteomes" id="UP000029518"/>
    </source>
</evidence>
<name>A0A089MGS8_PAEBO</name>
<evidence type="ECO:0000256" key="1">
    <source>
        <dbReference type="ARBA" id="ARBA00022729"/>
    </source>
</evidence>
<dbReference type="InterPro" id="IPR014755">
    <property type="entry name" value="Cu-Rt/internalin_Ig-like"/>
</dbReference>
<dbReference type="AlphaFoldDB" id="A0A089MGS8"/>
<dbReference type="HOGENOM" id="CLU_344139_0_0_9"/>
<organism evidence="4 5">
    <name type="scientific">Paenibacillus borealis</name>
    <dbReference type="NCBI Taxonomy" id="160799"/>
    <lineage>
        <taxon>Bacteria</taxon>
        <taxon>Bacillati</taxon>
        <taxon>Bacillota</taxon>
        <taxon>Bacilli</taxon>
        <taxon>Bacillales</taxon>
        <taxon>Paenibacillaceae</taxon>
        <taxon>Paenibacillus</taxon>
    </lineage>
</organism>
<sequence length="822" mass="88974">MIARGKTNRLKFIQTVSKMMAVVLTAVTVLTVSPGAGHAEPGFPQITSATAEVSSNNTAVTVTFNTYALPAGSLADLMADIQIERTGSEEPVDLAADNASNAISMNEDGALIITLNNALTGTDNSIRIAAGAVMNKEDRLSASDITVTSIAAHDISAPVFTGSLSGDGRWVHLYFDENFSLNVPDGATEEQANAFLSSQISVAGDGEHFVPFTDHEGSAYQNNSSELYLNYDNDMKIISGTDTVIRIASGTLKDAAGNLNAEMNLHVSPPVIQSVVVSNDNHDVELTFNKEVLNNTISDDSLKSKIYLVRTLVSGQEKAFKALVAQDTLSIESNKLHIHFAEALSGTEIQIVINGGAFKDLAGNVRDQNTVSGFLETAVGGIDPSPADTTMPAYLYYSVSDDYQDITFVFDEEIFNAKGDDSKFLENVQWYDPSRNQWFSTLPSDVTFTFSGSKLIMHFPAPLSGRQYYYQFYPGHFMDAAGNVLTDYVSTNWITPQNPATGISYNGGYFSGDGRFLSLAFNSNTALADQTLVDGVSHLSEYITLSTDHGVTYSALDPQDVVSLHDSQINIIFHNAKQQGSVKIKVSPGVLSDLYDSKRNSAVEATIAYNTPELTGYFFSNTDSEFVFADNVAWREHVGKITVYDSNMGVYRTLNASEYVLSEGKLTLARGIFAEGNYYRVIVDAEGYSSKYFEGRTHKSSEVFYVTAPVVTADNGITATIRLFNNAYDEEVNGNQNIIFELFDGAVPVSIVAANLKLNTGTYSANFNVANAAANPNYTVKAYVVSRYGTDPSNLGLNLATVKTPLELDLAILAANQNSNND</sequence>
<keyword evidence="1 2" id="KW-0732">Signal</keyword>
<keyword evidence="5" id="KW-1185">Reference proteome</keyword>
<gene>
    <name evidence="4" type="ORF">PBOR_01490</name>
</gene>
<dbReference type="InterPro" id="IPR011432">
    <property type="entry name" value="Shr-like_HID"/>
</dbReference>
<feature type="signal peptide" evidence="2">
    <location>
        <begin position="1"/>
        <end position="39"/>
    </location>
</feature>
<dbReference type="EMBL" id="CP009285">
    <property type="protein sequence ID" value="AIQ55789.1"/>
    <property type="molecule type" value="Genomic_DNA"/>
</dbReference>
<evidence type="ECO:0000259" key="3">
    <source>
        <dbReference type="Pfam" id="PF07550"/>
    </source>
</evidence>
<dbReference type="RefSeq" id="WP_042210113.1">
    <property type="nucleotide sequence ID" value="NZ_CP009285.1"/>
</dbReference>